<dbReference type="EMBL" id="FN649760">
    <property type="protein sequence ID" value="CBJ32173.1"/>
    <property type="molecule type" value="Genomic_DNA"/>
</dbReference>
<dbReference type="PANTHER" id="PTHR43281:SF1">
    <property type="entry name" value="FARNESYL DIPHOSPHATE SYNTHASE"/>
    <property type="match status" value="1"/>
</dbReference>
<organism evidence="8 9">
    <name type="scientific">Ectocarpus siliculosus</name>
    <name type="common">Brown alga</name>
    <name type="synonym">Conferva siliculosa</name>
    <dbReference type="NCBI Taxonomy" id="2880"/>
    <lineage>
        <taxon>Eukaryota</taxon>
        <taxon>Sar</taxon>
        <taxon>Stramenopiles</taxon>
        <taxon>Ochrophyta</taxon>
        <taxon>PX clade</taxon>
        <taxon>Phaeophyceae</taxon>
        <taxon>Ectocarpales</taxon>
        <taxon>Ectocarpaceae</taxon>
        <taxon>Ectocarpus</taxon>
    </lineage>
</organism>
<dbReference type="AlphaFoldDB" id="D7FWT5"/>
<evidence type="ECO:0000256" key="5">
    <source>
        <dbReference type="ARBA" id="ARBA00023229"/>
    </source>
</evidence>
<evidence type="ECO:0000256" key="1">
    <source>
        <dbReference type="ARBA" id="ARBA00001946"/>
    </source>
</evidence>
<evidence type="ECO:0000256" key="4">
    <source>
        <dbReference type="ARBA" id="ARBA00022842"/>
    </source>
</evidence>
<dbReference type="PANTHER" id="PTHR43281">
    <property type="entry name" value="FARNESYL DIPHOSPHATE SYNTHASE"/>
    <property type="match status" value="1"/>
</dbReference>
<dbReference type="InParanoid" id="D7FWT5"/>
<evidence type="ECO:0000256" key="6">
    <source>
        <dbReference type="RuleBase" id="RU004466"/>
    </source>
</evidence>
<evidence type="ECO:0000313" key="8">
    <source>
        <dbReference type="EMBL" id="CBJ32173.1"/>
    </source>
</evidence>
<dbReference type="InterPro" id="IPR000092">
    <property type="entry name" value="Polyprenyl_synt"/>
</dbReference>
<evidence type="ECO:0000256" key="2">
    <source>
        <dbReference type="ARBA" id="ARBA00022679"/>
    </source>
</evidence>
<protein>
    <submittedName>
        <fullName evidence="8">Geranylgeranyl pyrophosphate synthase, chloroplast</fullName>
        <ecNumber evidence="8">2.5.1.29</ecNumber>
    </submittedName>
</protein>
<dbReference type="GO" id="GO:0008299">
    <property type="term" value="P:isoprenoid biosynthetic process"/>
    <property type="evidence" value="ECO:0007669"/>
    <property type="project" value="UniProtKB-KW"/>
</dbReference>
<feature type="compositionally biased region" description="Low complexity" evidence="7">
    <location>
        <begin position="36"/>
        <end position="52"/>
    </location>
</feature>
<sequence length="254" mass="26667">MKGVAVAAIAAGCVCSTTTTTAFIVGGGGPVASSVRSSNSRKGASAGRRASARRGGASTLRCAAAATDFDLKTYLGTKKDSVDKALDKAVVSTMPQTDQDVVSGVPTDQKCIGWCLLAWRTERKASLALGRGQRGVWTAVSRASIHYSLMAGGKRVRPILTIAACEMFGGSMEAAMPTAVSTEMIHTMSLIHDDLPAMDDDDLRRGMPTCHVKYGEDIAILAGDALLSKSFEHCAKLLLLLLLSSLLSLAFVVW</sequence>
<proteinExistence type="inferred from homology"/>
<dbReference type="Gene3D" id="1.10.600.10">
    <property type="entry name" value="Farnesyl Diphosphate Synthase"/>
    <property type="match status" value="1"/>
</dbReference>
<evidence type="ECO:0000256" key="3">
    <source>
        <dbReference type="ARBA" id="ARBA00022723"/>
    </source>
</evidence>
<dbReference type="InterPro" id="IPR008949">
    <property type="entry name" value="Isoprenoid_synthase_dom_sf"/>
</dbReference>
<keyword evidence="3" id="KW-0479">Metal-binding</keyword>
<dbReference type="InterPro" id="IPR033749">
    <property type="entry name" value="Polyprenyl_synt_CS"/>
</dbReference>
<keyword evidence="5" id="KW-0414">Isoprene biosynthesis</keyword>
<dbReference type="STRING" id="2880.D7FWT5"/>
<name>D7FWT5_ECTSI</name>
<dbReference type="EC" id="2.5.1.29" evidence="8"/>
<keyword evidence="4" id="KW-0460">Magnesium</keyword>
<dbReference type="SUPFAM" id="SSF48576">
    <property type="entry name" value="Terpenoid synthases"/>
    <property type="match status" value="1"/>
</dbReference>
<keyword evidence="9" id="KW-1185">Reference proteome</keyword>
<evidence type="ECO:0000256" key="7">
    <source>
        <dbReference type="SAM" id="MobiDB-lite"/>
    </source>
</evidence>
<dbReference type="Proteomes" id="UP000002630">
    <property type="component" value="Unassembled WGS sequence"/>
</dbReference>
<dbReference type="GO" id="GO:0046872">
    <property type="term" value="F:metal ion binding"/>
    <property type="evidence" value="ECO:0007669"/>
    <property type="project" value="UniProtKB-KW"/>
</dbReference>
<dbReference type="eggNOG" id="KOG0776">
    <property type="taxonomic scope" value="Eukaryota"/>
</dbReference>
<gene>
    <name evidence="8" type="primary">GGPPS1</name>
    <name evidence="8" type="ORF">Esi_0312_0035</name>
</gene>
<accession>D7FWT5</accession>
<dbReference type="Pfam" id="PF00348">
    <property type="entry name" value="polyprenyl_synt"/>
    <property type="match status" value="1"/>
</dbReference>
<feature type="region of interest" description="Disordered" evidence="7">
    <location>
        <begin position="31"/>
        <end position="52"/>
    </location>
</feature>
<evidence type="ECO:0000313" key="9">
    <source>
        <dbReference type="Proteomes" id="UP000002630"/>
    </source>
</evidence>
<dbReference type="PROSITE" id="PS00723">
    <property type="entry name" value="POLYPRENYL_SYNTHASE_1"/>
    <property type="match status" value="1"/>
</dbReference>
<comment type="cofactor">
    <cofactor evidence="1">
        <name>Mg(2+)</name>
        <dbReference type="ChEBI" id="CHEBI:18420"/>
    </cofactor>
</comment>
<comment type="similarity">
    <text evidence="6">Belongs to the FPP/GGPP synthase family.</text>
</comment>
<reference evidence="8 9" key="1">
    <citation type="journal article" date="2010" name="Nature">
        <title>The Ectocarpus genome and the independent evolution of multicellularity in brown algae.</title>
        <authorList>
            <person name="Cock J.M."/>
            <person name="Sterck L."/>
            <person name="Rouze P."/>
            <person name="Scornet D."/>
            <person name="Allen A.E."/>
            <person name="Amoutzias G."/>
            <person name="Anthouard V."/>
            <person name="Artiguenave F."/>
            <person name="Aury J.M."/>
            <person name="Badger J.H."/>
            <person name="Beszteri B."/>
            <person name="Billiau K."/>
            <person name="Bonnet E."/>
            <person name="Bothwell J.H."/>
            <person name="Bowler C."/>
            <person name="Boyen C."/>
            <person name="Brownlee C."/>
            <person name="Carrano C.J."/>
            <person name="Charrier B."/>
            <person name="Cho G.Y."/>
            <person name="Coelho S.M."/>
            <person name="Collen J."/>
            <person name="Corre E."/>
            <person name="Da Silva C."/>
            <person name="Delage L."/>
            <person name="Delaroque N."/>
            <person name="Dittami S.M."/>
            <person name="Doulbeau S."/>
            <person name="Elias M."/>
            <person name="Farnham G."/>
            <person name="Gachon C.M."/>
            <person name="Gschloessl B."/>
            <person name="Heesch S."/>
            <person name="Jabbari K."/>
            <person name="Jubin C."/>
            <person name="Kawai H."/>
            <person name="Kimura K."/>
            <person name="Kloareg B."/>
            <person name="Kupper F.C."/>
            <person name="Lang D."/>
            <person name="Le Bail A."/>
            <person name="Leblanc C."/>
            <person name="Lerouge P."/>
            <person name="Lohr M."/>
            <person name="Lopez P.J."/>
            <person name="Martens C."/>
            <person name="Maumus F."/>
            <person name="Michel G."/>
            <person name="Miranda-Saavedra D."/>
            <person name="Morales J."/>
            <person name="Moreau H."/>
            <person name="Motomura T."/>
            <person name="Nagasato C."/>
            <person name="Napoli C.A."/>
            <person name="Nelson D.R."/>
            <person name="Nyvall-Collen P."/>
            <person name="Peters A.F."/>
            <person name="Pommier C."/>
            <person name="Potin P."/>
            <person name="Poulain J."/>
            <person name="Quesneville H."/>
            <person name="Read B."/>
            <person name="Rensing S.A."/>
            <person name="Ritter A."/>
            <person name="Rousvoal S."/>
            <person name="Samanta M."/>
            <person name="Samson G."/>
            <person name="Schroeder D.C."/>
            <person name="Segurens B."/>
            <person name="Strittmatter M."/>
            <person name="Tonon T."/>
            <person name="Tregear J.W."/>
            <person name="Valentin K."/>
            <person name="von Dassow P."/>
            <person name="Yamagishi T."/>
            <person name="Van de Peer Y."/>
            <person name="Wincker P."/>
        </authorList>
    </citation>
    <scope>NUCLEOTIDE SEQUENCE [LARGE SCALE GENOMIC DNA]</scope>
    <source>
        <strain evidence="9">Ec32 / CCAP1310/4</strain>
    </source>
</reference>
<keyword evidence="2 6" id="KW-0808">Transferase</keyword>
<dbReference type="GO" id="GO:0004311">
    <property type="term" value="F:geranylgeranyl diphosphate synthase activity"/>
    <property type="evidence" value="ECO:0007669"/>
    <property type="project" value="UniProtKB-EC"/>
</dbReference>
<dbReference type="OrthoDB" id="6921389at2759"/>